<dbReference type="Proteomes" id="UP001066276">
    <property type="component" value="Chromosome 1_1"/>
</dbReference>
<evidence type="ECO:0000313" key="2">
    <source>
        <dbReference type="Proteomes" id="UP001066276"/>
    </source>
</evidence>
<dbReference type="AlphaFoldDB" id="A0AAV7WXS2"/>
<dbReference type="EMBL" id="JANPWB010000001">
    <property type="protein sequence ID" value="KAJ1218932.1"/>
    <property type="molecule type" value="Genomic_DNA"/>
</dbReference>
<accession>A0AAV7WXS2</accession>
<keyword evidence="2" id="KW-1185">Reference proteome</keyword>
<comment type="caution">
    <text evidence="1">The sequence shown here is derived from an EMBL/GenBank/DDBJ whole genome shotgun (WGS) entry which is preliminary data.</text>
</comment>
<evidence type="ECO:0000313" key="1">
    <source>
        <dbReference type="EMBL" id="KAJ1218932.1"/>
    </source>
</evidence>
<reference evidence="1" key="1">
    <citation type="journal article" date="2022" name="bioRxiv">
        <title>Sequencing and chromosome-scale assembly of the giantPleurodeles waltlgenome.</title>
        <authorList>
            <person name="Brown T."/>
            <person name="Elewa A."/>
            <person name="Iarovenko S."/>
            <person name="Subramanian E."/>
            <person name="Araus A.J."/>
            <person name="Petzold A."/>
            <person name="Susuki M."/>
            <person name="Suzuki K.-i.T."/>
            <person name="Hayashi T."/>
            <person name="Toyoda A."/>
            <person name="Oliveira C."/>
            <person name="Osipova E."/>
            <person name="Leigh N.D."/>
            <person name="Simon A."/>
            <person name="Yun M.H."/>
        </authorList>
    </citation>
    <scope>NUCLEOTIDE SEQUENCE</scope>
    <source>
        <strain evidence="1">20211129_DDA</strain>
        <tissue evidence="1">Liver</tissue>
    </source>
</reference>
<sequence length="124" mass="14094">MRSIDRSHDLVVAETHRFLHPPRNLSGPRGPVPLESAAPPITPIGIMPAYHDYSLVFLTKLQKGVFMRKMWRKLLCGTEDYKHNICESGVYICVNARVGGHLEIMTTLRNGQKTNRLDYECFGI</sequence>
<name>A0AAV7WXS2_PLEWA</name>
<protein>
    <submittedName>
        <fullName evidence="1">Uncharacterized protein</fullName>
    </submittedName>
</protein>
<organism evidence="1 2">
    <name type="scientific">Pleurodeles waltl</name>
    <name type="common">Iberian ribbed newt</name>
    <dbReference type="NCBI Taxonomy" id="8319"/>
    <lineage>
        <taxon>Eukaryota</taxon>
        <taxon>Metazoa</taxon>
        <taxon>Chordata</taxon>
        <taxon>Craniata</taxon>
        <taxon>Vertebrata</taxon>
        <taxon>Euteleostomi</taxon>
        <taxon>Amphibia</taxon>
        <taxon>Batrachia</taxon>
        <taxon>Caudata</taxon>
        <taxon>Salamandroidea</taxon>
        <taxon>Salamandridae</taxon>
        <taxon>Pleurodelinae</taxon>
        <taxon>Pleurodeles</taxon>
    </lineage>
</organism>
<proteinExistence type="predicted"/>
<gene>
    <name evidence="1" type="ORF">NDU88_006503</name>
</gene>